<proteinExistence type="predicted"/>
<evidence type="ECO:0000313" key="3">
    <source>
        <dbReference type="Proteomes" id="UP000240883"/>
    </source>
</evidence>
<feature type="region of interest" description="Disordered" evidence="1">
    <location>
        <begin position="108"/>
        <end position="131"/>
    </location>
</feature>
<name>A0A2T2NN01_CORCC</name>
<accession>A0A2T2NN01</accession>
<gene>
    <name evidence="2" type="ORF">BS50DRAFT_373813</name>
</gene>
<protein>
    <submittedName>
        <fullName evidence="2">Uncharacterized protein</fullName>
    </submittedName>
</protein>
<evidence type="ECO:0000313" key="2">
    <source>
        <dbReference type="EMBL" id="PSN66795.1"/>
    </source>
</evidence>
<evidence type="ECO:0000256" key="1">
    <source>
        <dbReference type="SAM" id="MobiDB-lite"/>
    </source>
</evidence>
<organism evidence="2 3">
    <name type="scientific">Corynespora cassiicola Philippines</name>
    <dbReference type="NCBI Taxonomy" id="1448308"/>
    <lineage>
        <taxon>Eukaryota</taxon>
        <taxon>Fungi</taxon>
        <taxon>Dikarya</taxon>
        <taxon>Ascomycota</taxon>
        <taxon>Pezizomycotina</taxon>
        <taxon>Dothideomycetes</taxon>
        <taxon>Pleosporomycetidae</taxon>
        <taxon>Pleosporales</taxon>
        <taxon>Corynesporascaceae</taxon>
        <taxon>Corynespora</taxon>
    </lineage>
</organism>
<dbReference type="AlphaFoldDB" id="A0A2T2NN01"/>
<dbReference type="EMBL" id="KZ678135">
    <property type="protein sequence ID" value="PSN66795.1"/>
    <property type="molecule type" value="Genomic_DNA"/>
</dbReference>
<dbReference type="Proteomes" id="UP000240883">
    <property type="component" value="Unassembled WGS sequence"/>
</dbReference>
<sequence length="195" mass="21590">MRDMCERLTDQPVTDLLLCVVSSDPSNIGERERDRPLFAACVACSLSVWRGEDVQKYEYDGNDAPSSHKRDGPQNFHLHFTTGLYSQRGQCISRSDLFLIPESGGVVRPSEAREQTSEPFPPGDLGARGPEFRSHPEYLDGDWVQLAPLLQAALSLKQVRVTISCLNPSGLGGDHLSRYQNLACLCSSRVRITSP</sequence>
<reference evidence="2 3" key="1">
    <citation type="journal article" date="2018" name="Front. Microbiol.">
        <title>Genome-Wide Analysis of Corynespora cassiicola Leaf Fall Disease Putative Effectors.</title>
        <authorList>
            <person name="Lopez D."/>
            <person name="Ribeiro S."/>
            <person name="Label P."/>
            <person name="Fumanal B."/>
            <person name="Venisse J.S."/>
            <person name="Kohler A."/>
            <person name="de Oliveira R.R."/>
            <person name="Labutti K."/>
            <person name="Lipzen A."/>
            <person name="Lail K."/>
            <person name="Bauer D."/>
            <person name="Ohm R.A."/>
            <person name="Barry K.W."/>
            <person name="Spatafora J."/>
            <person name="Grigoriev I.V."/>
            <person name="Martin F.M."/>
            <person name="Pujade-Renaud V."/>
        </authorList>
    </citation>
    <scope>NUCLEOTIDE SEQUENCE [LARGE SCALE GENOMIC DNA]</scope>
    <source>
        <strain evidence="2 3">Philippines</strain>
    </source>
</reference>
<keyword evidence="3" id="KW-1185">Reference proteome</keyword>